<keyword evidence="3" id="KW-1185">Reference proteome</keyword>
<feature type="compositionally biased region" description="Low complexity" evidence="1">
    <location>
        <begin position="66"/>
        <end position="84"/>
    </location>
</feature>
<organism evidence="2 3">
    <name type="scientific">Leptomonas pyrrhocoris</name>
    <name type="common">Firebug parasite</name>
    <dbReference type="NCBI Taxonomy" id="157538"/>
    <lineage>
        <taxon>Eukaryota</taxon>
        <taxon>Discoba</taxon>
        <taxon>Euglenozoa</taxon>
        <taxon>Kinetoplastea</taxon>
        <taxon>Metakinetoplastina</taxon>
        <taxon>Trypanosomatida</taxon>
        <taxon>Trypanosomatidae</taxon>
        <taxon>Leishmaniinae</taxon>
        <taxon>Leptomonas</taxon>
    </lineage>
</organism>
<evidence type="ECO:0000313" key="2">
    <source>
        <dbReference type="EMBL" id="KPA85457.1"/>
    </source>
</evidence>
<protein>
    <submittedName>
        <fullName evidence="2">Uncharacterized protein</fullName>
    </submittedName>
</protein>
<feature type="region of interest" description="Disordered" evidence="1">
    <location>
        <begin position="66"/>
        <end position="106"/>
    </location>
</feature>
<feature type="compositionally biased region" description="Basic and acidic residues" evidence="1">
    <location>
        <begin position="96"/>
        <end position="106"/>
    </location>
</feature>
<dbReference type="GeneID" id="26902049"/>
<accession>A0A0M9G9G1</accession>
<dbReference type="EMBL" id="LGTL01000002">
    <property type="protein sequence ID" value="KPA85457.1"/>
    <property type="molecule type" value="Genomic_DNA"/>
</dbReference>
<feature type="region of interest" description="Disordered" evidence="1">
    <location>
        <begin position="220"/>
        <end position="281"/>
    </location>
</feature>
<dbReference type="Proteomes" id="UP000037923">
    <property type="component" value="Unassembled WGS sequence"/>
</dbReference>
<comment type="caution">
    <text evidence="2">The sequence shown here is derived from an EMBL/GenBank/DDBJ whole genome shotgun (WGS) entry which is preliminary data.</text>
</comment>
<evidence type="ECO:0000313" key="3">
    <source>
        <dbReference type="Proteomes" id="UP000037923"/>
    </source>
</evidence>
<feature type="compositionally biased region" description="Polar residues" evidence="1">
    <location>
        <begin position="397"/>
        <end position="407"/>
    </location>
</feature>
<gene>
    <name evidence="2" type="ORF">ABB37_01754</name>
</gene>
<feature type="compositionally biased region" description="Low complexity" evidence="1">
    <location>
        <begin position="257"/>
        <end position="270"/>
    </location>
</feature>
<dbReference type="VEuPathDB" id="TriTrypDB:LpyrH10_02_7280"/>
<dbReference type="RefSeq" id="XP_015663896.1">
    <property type="nucleotide sequence ID" value="XM_015798376.1"/>
</dbReference>
<reference evidence="2 3" key="1">
    <citation type="submission" date="2015-07" db="EMBL/GenBank/DDBJ databases">
        <title>High-quality genome of monoxenous trypanosomatid Leptomonas pyrrhocoris.</title>
        <authorList>
            <person name="Flegontov P."/>
            <person name="Butenko A."/>
            <person name="Firsov S."/>
            <person name="Vlcek C."/>
            <person name="Logacheva M.D."/>
            <person name="Field M."/>
            <person name="Filatov D."/>
            <person name="Flegontova O."/>
            <person name="Gerasimov E."/>
            <person name="Jackson A.P."/>
            <person name="Kelly S."/>
            <person name="Opperdoes F."/>
            <person name="O'Reilly A."/>
            <person name="Votypka J."/>
            <person name="Yurchenko V."/>
            <person name="Lukes J."/>
        </authorList>
    </citation>
    <scope>NUCLEOTIDE SEQUENCE [LARGE SCALE GENOMIC DNA]</scope>
    <source>
        <strain evidence="2">H10</strain>
    </source>
</reference>
<evidence type="ECO:0000256" key="1">
    <source>
        <dbReference type="SAM" id="MobiDB-lite"/>
    </source>
</evidence>
<dbReference type="OrthoDB" id="272782at2759"/>
<feature type="region of interest" description="Disordered" evidence="1">
    <location>
        <begin position="444"/>
        <end position="470"/>
    </location>
</feature>
<name>A0A0M9G9G1_LEPPY</name>
<proteinExistence type="predicted"/>
<sequence length="510" mass="56464">MQRSSRTRALACAVAALQEAGTSTQCLFALKRPFFSTRTYTHPFSAEQHPEENIEFNATDQEAAAATAAMTLPSSSSSSAAPQQRYRRRSSNPQTPREKADFRRDYKYAKHRPLPDAPWRQLKTRTYLDDAERLYGRKETWHSVEDAVLREKLVAILQDYLRDTLAAARLEAKEARKYHHLCSIAAKQYRAHVSSGAFGLADGMQAWALDVLKSRSSTLQSKSASGEVSADTTADSTDTLSYASSSPILTEGDVSMTTPSATSTDETAAAEFREKRRRRGEQAVLAHTAAITDLPDADVRHTPQSAFPFLRRRAVEDESTLDPSLVDWTAKYFPEDDARTFAEPPKLRQHGGGSARDTAGEEDGGGDASSRNEQRTHGFGFGGPRVDTAGNAVDPASLNSTATSRRATSVHARHRLQRTLRDHENRHRSTFDAEGVYYKVRRQSEVDERAPKPQAVKASDLEPAGRRSEVVKVPWSVASKAKAQGYSSETLRAKERLIRLTRGEDPETIP</sequence>
<dbReference type="OMA" id="DWTAKYF"/>
<dbReference type="AlphaFoldDB" id="A0A0M9G9G1"/>
<feature type="region of interest" description="Disordered" evidence="1">
    <location>
        <begin position="339"/>
        <end position="426"/>
    </location>
</feature>
<feature type="compositionally biased region" description="Basic and acidic residues" evidence="1">
    <location>
        <begin position="459"/>
        <end position="470"/>
    </location>
</feature>
<feature type="compositionally biased region" description="Low complexity" evidence="1">
    <location>
        <begin position="229"/>
        <end position="246"/>
    </location>
</feature>